<dbReference type="Proteomes" id="UP000371977">
    <property type="component" value="Unassembled WGS sequence"/>
</dbReference>
<evidence type="ECO:0000256" key="2">
    <source>
        <dbReference type="ARBA" id="ARBA00022801"/>
    </source>
</evidence>
<dbReference type="OrthoDB" id="9805696at2"/>
<dbReference type="PANTHER" id="PTHR47959:SF1">
    <property type="entry name" value="ATP-DEPENDENT RNA HELICASE DBPA"/>
    <property type="match status" value="1"/>
</dbReference>
<dbReference type="GO" id="GO:0016787">
    <property type="term" value="F:hydrolase activity"/>
    <property type="evidence" value="ECO:0007669"/>
    <property type="project" value="UniProtKB-KW"/>
</dbReference>
<feature type="region of interest" description="Disordered" evidence="6">
    <location>
        <begin position="368"/>
        <end position="453"/>
    </location>
</feature>
<keyword evidence="4" id="KW-0067">ATP-binding</keyword>
<dbReference type="GO" id="GO:0003724">
    <property type="term" value="F:RNA helicase activity"/>
    <property type="evidence" value="ECO:0007669"/>
    <property type="project" value="TreeGrafter"/>
</dbReference>
<dbReference type="SUPFAM" id="SSF52540">
    <property type="entry name" value="P-loop containing nucleoside triphosphate hydrolases"/>
    <property type="match status" value="1"/>
</dbReference>
<dbReference type="CDD" id="cd00268">
    <property type="entry name" value="DEADc"/>
    <property type="match status" value="1"/>
</dbReference>
<gene>
    <name evidence="9" type="ORF">ESZ50_03780</name>
</gene>
<keyword evidence="3 9" id="KW-0347">Helicase</keyword>
<dbReference type="InterPro" id="IPR027417">
    <property type="entry name" value="P-loop_NTPase"/>
</dbReference>
<evidence type="ECO:0000313" key="10">
    <source>
        <dbReference type="Proteomes" id="UP000371977"/>
    </source>
</evidence>
<dbReference type="SMART" id="SM00490">
    <property type="entry name" value="HELICc"/>
    <property type="match status" value="1"/>
</dbReference>
<accession>A0A6C2C9S8</accession>
<dbReference type="PROSITE" id="PS51192">
    <property type="entry name" value="HELICASE_ATP_BIND_1"/>
    <property type="match status" value="1"/>
</dbReference>
<proteinExistence type="inferred from homology"/>
<evidence type="ECO:0000256" key="3">
    <source>
        <dbReference type="ARBA" id="ARBA00022806"/>
    </source>
</evidence>
<feature type="domain" description="Helicase ATP-binding" evidence="7">
    <location>
        <begin position="25"/>
        <end position="195"/>
    </location>
</feature>
<dbReference type="PANTHER" id="PTHR47959">
    <property type="entry name" value="ATP-DEPENDENT RNA HELICASE RHLE-RELATED"/>
    <property type="match status" value="1"/>
</dbReference>
<dbReference type="GO" id="GO:0003676">
    <property type="term" value="F:nucleic acid binding"/>
    <property type="evidence" value="ECO:0007669"/>
    <property type="project" value="InterPro"/>
</dbReference>
<evidence type="ECO:0000313" key="9">
    <source>
        <dbReference type="EMBL" id="TYC50183.1"/>
    </source>
</evidence>
<evidence type="ECO:0000256" key="5">
    <source>
        <dbReference type="ARBA" id="ARBA00038437"/>
    </source>
</evidence>
<feature type="compositionally biased region" description="Low complexity" evidence="6">
    <location>
        <begin position="381"/>
        <end position="392"/>
    </location>
</feature>
<dbReference type="Pfam" id="PF00271">
    <property type="entry name" value="Helicase_C"/>
    <property type="match status" value="1"/>
</dbReference>
<dbReference type="AlphaFoldDB" id="A0A6C2C9S8"/>
<evidence type="ECO:0000259" key="8">
    <source>
        <dbReference type="PROSITE" id="PS51194"/>
    </source>
</evidence>
<name>A0A6C2C9S8_9LACO</name>
<comment type="similarity">
    <text evidence="5">Belongs to the DEAD box helicase family.</text>
</comment>
<evidence type="ECO:0000256" key="1">
    <source>
        <dbReference type="ARBA" id="ARBA00022741"/>
    </source>
</evidence>
<feature type="domain" description="Helicase C-terminal" evidence="8">
    <location>
        <begin position="220"/>
        <end position="371"/>
    </location>
</feature>
<evidence type="ECO:0000256" key="6">
    <source>
        <dbReference type="SAM" id="MobiDB-lite"/>
    </source>
</evidence>
<dbReference type="PROSITE" id="PS51194">
    <property type="entry name" value="HELICASE_CTER"/>
    <property type="match status" value="1"/>
</dbReference>
<dbReference type="InterPro" id="IPR050079">
    <property type="entry name" value="DEAD_box_RNA_helicase"/>
</dbReference>
<feature type="compositionally biased region" description="Basic and acidic residues" evidence="6">
    <location>
        <begin position="419"/>
        <end position="434"/>
    </location>
</feature>
<dbReference type="InterPro" id="IPR011545">
    <property type="entry name" value="DEAD/DEAH_box_helicase_dom"/>
</dbReference>
<dbReference type="CDD" id="cd18787">
    <property type="entry name" value="SF2_C_DEAD"/>
    <property type="match status" value="1"/>
</dbReference>
<protein>
    <submittedName>
        <fullName evidence="9">DEAD/DEAH box helicase</fullName>
    </submittedName>
</protein>
<dbReference type="GO" id="GO:0005524">
    <property type="term" value="F:ATP binding"/>
    <property type="evidence" value="ECO:0007669"/>
    <property type="project" value="UniProtKB-KW"/>
</dbReference>
<reference evidence="9 10" key="1">
    <citation type="submission" date="2019-01" db="EMBL/GenBank/DDBJ databases">
        <title>Weissella sp. nov., a novel lactic acid bacterium isolated from animal feces.</title>
        <authorList>
            <person name="Wang L.-T."/>
        </authorList>
    </citation>
    <scope>NUCLEOTIDE SEQUENCE [LARGE SCALE GENOMIC DNA]</scope>
    <source>
        <strain evidence="9 10">8H-2</strain>
    </source>
</reference>
<evidence type="ECO:0000256" key="4">
    <source>
        <dbReference type="ARBA" id="ARBA00022840"/>
    </source>
</evidence>
<feature type="compositionally biased region" description="Basic and acidic residues" evidence="6">
    <location>
        <begin position="393"/>
        <end position="404"/>
    </location>
</feature>
<dbReference type="RefSeq" id="WP_148622265.1">
    <property type="nucleotide sequence ID" value="NZ_SDGZ01000010.1"/>
</dbReference>
<comment type="caution">
    <text evidence="9">The sequence shown here is derived from an EMBL/GenBank/DDBJ whole genome shotgun (WGS) entry which is preliminary data.</text>
</comment>
<keyword evidence="2" id="KW-0378">Hydrolase</keyword>
<feature type="compositionally biased region" description="Basic residues" evidence="6">
    <location>
        <begin position="435"/>
        <end position="453"/>
    </location>
</feature>
<sequence length="453" mass="50082">MDARFETHMIEVGITQATPIQVATAEAMAAGKSIDALAPTGTGKTLAFTWPILPRLVANDAEQVLILAPSQELAMQTTRVMREWAALLDLRVLALTGGANVKNQLDRLKKHPEVLVGTPGRVAELVDSGKLKLGRLKTLILDEADILLQEETADQIDHIWDAIDNPEVQVAMFGATELNPAIAAGLFDRDFERIDQRDVPMPTSIAHEFWLTATDQRAKRLRQLAAQKKFQAMVFFNTTKQLKITASYLAHEHVAMATLARGDSSSTRQKALEDFRKGKAKFLLTTDVAARGLDIADLTAVINFDLPRDGETYTHRAGRTGRMGKAGQVISFGNDHDLRDLRRKVAVEINLTGKPGMAAKPKVALEERQLKETEAKPSASQTAANDVQQVVVDKVETQVVEQRKSSPKPVKKPAKKVRKNVETVSRQDRFAKEKQAKRKHSKNKGKPKRFTGE</sequence>
<feature type="compositionally biased region" description="Basic residues" evidence="6">
    <location>
        <begin position="405"/>
        <end position="418"/>
    </location>
</feature>
<dbReference type="InterPro" id="IPR044742">
    <property type="entry name" value="DEAD/DEAH_RhlB"/>
</dbReference>
<dbReference type="Gene3D" id="3.40.50.300">
    <property type="entry name" value="P-loop containing nucleotide triphosphate hydrolases"/>
    <property type="match status" value="2"/>
</dbReference>
<dbReference type="SMART" id="SM00487">
    <property type="entry name" value="DEXDc"/>
    <property type="match status" value="1"/>
</dbReference>
<dbReference type="InterPro" id="IPR014001">
    <property type="entry name" value="Helicase_ATP-bd"/>
</dbReference>
<dbReference type="InterPro" id="IPR001650">
    <property type="entry name" value="Helicase_C-like"/>
</dbReference>
<keyword evidence="1" id="KW-0547">Nucleotide-binding</keyword>
<dbReference type="GO" id="GO:0005829">
    <property type="term" value="C:cytosol"/>
    <property type="evidence" value="ECO:0007669"/>
    <property type="project" value="TreeGrafter"/>
</dbReference>
<organism evidence="9 10">
    <name type="scientific">Weissella muntiaci</name>
    <dbReference type="NCBI Taxonomy" id="2508881"/>
    <lineage>
        <taxon>Bacteria</taxon>
        <taxon>Bacillati</taxon>
        <taxon>Bacillota</taxon>
        <taxon>Bacilli</taxon>
        <taxon>Lactobacillales</taxon>
        <taxon>Lactobacillaceae</taxon>
        <taxon>Weissella</taxon>
    </lineage>
</organism>
<dbReference type="EMBL" id="SDGZ01000010">
    <property type="protein sequence ID" value="TYC50183.1"/>
    <property type="molecule type" value="Genomic_DNA"/>
</dbReference>
<keyword evidence="10" id="KW-1185">Reference proteome</keyword>
<evidence type="ECO:0000259" key="7">
    <source>
        <dbReference type="PROSITE" id="PS51192"/>
    </source>
</evidence>
<dbReference type="Pfam" id="PF00270">
    <property type="entry name" value="DEAD"/>
    <property type="match status" value="1"/>
</dbReference>